<dbReference type="PANTHER" id="PTHR30365:SF15">
    <property type="entry name" value="CYTOCHROME BD UBIQUINOL OXIDASE SUBUNIT 1"/>
    <property type="match status" value="1"/>
</dbReference>
<dbReference type="EC" id="1.10.3.-" evidence="12"/>
<name>A0A644TXR3_9ZZZZ</name>
<dbReference type="PIRSF" id="PIRSF006446">
    <property type="entry name" value="Cyt_quinol_oxidase_1"/>
    <property type="match status" value="1"/>
</dbReference>
<feature type="transmembrane region" description="Helical" evidence="11">
    <location>
        <begin position="102"/>
        <end position="128"/>
    </location>
</feature>
<dbReference type="InterPro" id="IPR002585">
    <property type="entry name" value="Cyt-d_ubiquinol_oxidase_su_1"/>
</dbReference>
<dbReference type="GO" id="GO:0005886">
    <property type="term" value="C:plasma membrane"/>
    <property type="evidence" value="ECO:0007669"/>
    <property type="project" value="UniProtKB-SubCell"/>
</dbReference>
<keyword evidence="12" id="KW-0560">Oxidoreductase</keyword>
<evidence type="ECO:0000256" key="5">
    <source>
        <dbReference type="ARBA" id="ARBA00022692"/>
    </source>
</evidence>
<dbReference type="EMBL" id="VSSQ01000061">
    <property type="protein sequence ID" value="MPL71774.1"/>
    <property type="molecule type" value="Genomic_DNA"/>
</dbReference>
<keyword evidence="8 11" id="KW-1133">Transmembrane helix</keyword>
<feature type="transmembrane region" description="Helical" evidence="11">
    <location>
        <begin position="140"/>
        <end position="161"/>
    </location>
</feature>
<evidence type="ECO:0000256" key="3">
    <source>
        <dbReference type="ARBA" id="ARBA00022475"/>
    </source>
</evidence>
<feature type="transmembrane region" description="Helical" evidence="11">
    <location>
        <begin position="28"/>
        <end position="52"/>
    </location>
</feature>
<dbReference type="GO" id="GO:0009055">
    <property type="term" value="F:electron transfer activity"/>
    <property type="evidence" value="ECO:0007669"/>
    <property type="project" value="InterPro"/>
</dbReference>
<feature type="transmembrane region" description="Helical" evidence="11">
    <location>
        <begin position="64"/>
        <end position="82"/>
    </location>
</feature>
<feature type="transmembrane region" description="Helical" evidence="11">
    <location>
        <begin position="374"/>
        <end position="395"/>
    </location>
</feature>
<dbReference type="AlphaFoldDB" id="A0A644TXR3"/>
<feature type="transmembrane region" description="Helical" evidence="11">
    <location>
        <begin position="228"/>
        <end position="248"/>
    </location>
</feature>
<feature type="transmembrane region" description="Helical" evidence="11">
    <location>
        <begin position="339"/>
        <end position="362"/>
    </location>
</feature>
<feature type="transmembrane region" description="Helical" evidence="11">
    <location>
        <begin position="196"/>
        <end position="216"/>
    </location>
</feature>
<dbReference type="Pfam" id="PF01654">
    <property type="entry name" value="Cyt_bd_oxida_I"/>
    <property type="match status" value="1"/>
</dbReference>
<evidence type="ECO:0000256" key="10">
    <source>
        <dbReference type="ARBA" id="ARBA00023136"/>
    </source>
</evidence>
<dbReference type="PANTHER" id="PTHR30365">
    <property type="entry name" value="CYTOCHROME D UBIQUINOL OXIDASE"/>
    <property type="match status" value="1"/>
</dbReference>
<sequence>MIIKKGKGEIKLTELILSRLQFAVTTSYHFLFVPLTLGLSVLVALMETWYVRTGDETYKKMAKFWGKLFLINFAMGVVTGLVQEFQFGMNWSEYSRFMGDIFGAPLAIEALLAFFIESTFLGVWIFGWDKLSKKVHCMSIWLVAIASNLSALWILIANSFMQEPVGYVLRNGRAEMVDFLAVVTNQHVFYQFPHTVLSGFTTGAFFVLGISAYHLAKKKHVDVFMRSAKFALIFGIISIFGVLGIGHAQGMHLVESQPMKMAAAEAHWETESPAGFNVFAIVDKENNTNSFEIKVPGVLSFMSYGTFDAEVKGMNELQAEAVQKYGEGNYIPPVTSLFWSFRIMVGVGSLLVLIALLGAFLYKTKRFENTMWFLKLLPWMIPLPYIANLTGWFLAEQGRQPWIVYGLQKTADGLSTSVPAAYIWTSLIGFTLLYGVLAIVDVYLILKFVKRGPVEAEDEDSSTDVAKGASLWT</sequence>
<organism evidence="12">
    <name type="scientific">bioreactor metagenome</name>
    <dbReference type="NCBI Taxonomy" id="1076179"/>
    <lineage>
        <taxon>unclassified sequences</taxon>
        <taxon>metagenomes</taxon>
        <taxon>ecological metagenomes</taxon>
    </lineage>
</organism>
<protein>
    <submittedName>
        <fullName evidence="12">Cytochrome bd ubiquinol oxidase subunit 1</fullName>
        <ecNumber evidence="12">1.10.3.-</ecNumber>
    </submittedName>
</protein>
<keyword evidence="4" id="KW-0349">Heme</keyword>
<dbReference type="GO" id="GO:0046872">
    <property type="term" value="F:metal ion binding"/>
    <property type="evidence" value="ECO:0007669"/>
    <property type="project" value="UniProtKB-KW"/>
</dbReference>
<keyword evidence="10 11" id="KW-0472">Membrane</keyword>
<evidence type="ECO:0000256" key="9">
    <source>
        <dbReference type="ARBA" id="ARBA00023004"/>
    </source>
</evidence>
<keyword evidence="2" id="KW-0813">Transport</keyword>
<dbReference type="GO" id="GO:0020037">
    <property type="term" value="F:heme binding"/>
    <property type="evidence" value="ECO:0007669"/>
    <property type="project" value="TreeGrafter"/>
</dbReference>
<gene>
    <name evidence="12" type="primary">cydA_6</name>
    <name evidence="12" type="ORF">SDC9_17552</name>
</gene>
<evidence type="ECO:0000256" key="2">
    <source>
        <dbReference type="ARBA" id="ARBA00022448"/>
    </source>
</evidence>
<evidence type="ECO:0000256" key="8">
    <source>
        <dbReference type="ARBA" id="ARBA00022989"/>
    </source>
</evidence>
<keyword evidence="9" id="KW-0408">Iron</keyword>
<proteinExistence type="predicted"/>
<keyword evidence="6" id="KW-0479">Metal-binding</keyword>
<keyword evidence="3" id="KW-1003">Cell membrane</keyword>
<evidence type="ECO:0000256" key="4">
    <source>
        <dbReference type="ARBA" id="ARBA00022617"/>
    </source>
</evidence>
<dbReference type="GO" id="GO:0016682">
    <property type="term" value="F:oxidoreductase activity, acting on diphenols and related substances as donors, oxygen as acceptor"/>
    <property type="evidence" value="ECO:0007669"/>
    <property type="project" value="TreeGrafter"/>
</dbReference>
<keyword evidence="7" id="KW-0249">Electron transport</keyword>
<evidence type="ECO:0000313" key="12">
    <source>
        <dbReference type="EMBL" id="MPL71774.1"/>
    </source>
</evidence>
<comment type="caution">
    <text evidence="12">The sequence shown here is derived from an EMBL/GenBank/DDBJ whole genome shotgun (WGS) entry which is preliminary data.</text>
</comment>
<evidence type="ECO:0000256" key="11">
    <source>
        <dbReference type="SAM" id="Phobius"/>
    </source>
</evidence>
<evidence type="ECO:0000256" key="7">
    <source>
        <dbReference type="ARBA" id="ARBA00022982"/>
    </source>
</evidence>
<reference evidence="12" key="1">
    <citation type="submission" date="2019-08" db="EMBL/GenBank/DDBJ databases">
        <authorList>
            <person name="Kucharzyk K."/>
            <person name="Murdoch R.W."/>
            <person name="Higgins S."/>
            <person name="Loffler F."/>
        </authorList>
    </citation>
    <scope>NUCLEOTIDE SEQUENCE</scope>
</reference>
<dbReference type="GO" id="GO:0019646">
    <property type="term" value="P:aerobic electron transport chain"/>
    <property type="evidence" value="ECO:0007669"/>
    <property type="project" value="InterPro"/>
</dbReference>
<comment type="subcellular location">
    <subcellularLocation>
        <location evidence="1">Cell membrane</location>
        <topology evidence="1">Multi-pass membrane protein</topology>
    </subcellularLocation>
</comment>
<dbReference type="GO" id="GO:0070069">
    <property type="term" value="C:cytochrome complex"/>
    <property type="evidence" value="ECO:0007669"/>
    <property type="project" value="InterPro"/>
</dbReference>
<keyword evidence="5 11" id="KW-0812">Transmembrane</keyword>
<accession>A0A644TXR3</accession>
<evidence type="ECO:0000256" key="6">
    <source>
        <dbReference type="ARBA" id="ARBA00022723"/>
    </source>
</evidence>
<evidence type="ECO:0000256" key="1">
    <source>
        <dbReference type="ARBA" id="ARBA00004651"/>
    </source>
</evidence>
<feature type="transmembrane region" description="Helical" evidence="11">
    <location>
        <begin position="421"/>
        <end position="446"/>
    </location>
</feature>